<organism evidence="2 3">
    <name type="scientific">Pisolithus tinctorius Marx 270</name>
    <dbReference type="NCBI Taxonomy" id="870435"/>
    <lineage>
        <taxon>Eukaryota</taxon>
        <taxon>Fungi</taxon>
        <taxon>Dikarya</taxon>
        <taxon>Basidiomycota</taxon>
        <taxon>Agaricomycotina</taxon>
        <taxon>Agaricomycetes</taxon>
        <taxon>Agaricomycetidae</taxon>
        <taxon>Boletales</taxon>
        <taxon>Sclerodermatineae</taxon>
        <taxon>Pisolithaceae</taxon>
        <taxon>Pisolithus</taxon>
    </lineage>
</organism>
<gene>
    <name evidence="2" type="ORF">M404DRAFT_21693</name>
</gene>
<evidence type="ECO:0000313" key="3">
    <source>
        <dbReference type="Proteomes" id="UP000054217"/>
    </source>
</evidence>
<evidence type="ECO:0000256" key="1">
    <source>
        <dbReference type="SAM" id="MobiDB-lite"/>
    </source>
</evidence>
<evidence type="ECO:0000313" key="2">
    <source>
        <dbReference type="EMBL" id="KIO10047.1"/>
    </source>
</evidence>
<accession>A0A0C3KKA9</accession>
<name>A0A0C3KKA9_PISTI</name>
<dbReference type="HOGENOM" id="CLU_2146877_0_0_1"/>
<dbReference type="InParanoid" id="A0A0C3KKA9"/>
<sequence length="112" mass="12245">MTKITETFNTRYNLRRATRARALSLPHSPRSPPGAEALNNTPLSKLTSIGSHYATAVEKPAIDVVRKYNNVVRANATSVSLVPEAQPSTNFPVRGLAHRCSIPEPSTLQRPL</sequence>
<proteinExistence type="predicted"/>
<dbReference type="Proteomes" id="UP000054217">
    <property type="component" value="Unassembled WGS sequence"/>
</dbReference>
<keyword evidence="3" id="KW-1185">Reference proteome</keyword>
<feature type="region of interest" description="Disordered" evidence="1">
    <location>
        <begin position="23"/>
        <end position="42"/>
    </location>
</feature>
<reference evidence="3" key="2">
    <citation type="submission" date="2015-01" db="EMBL/GenBank/DDBJ databases">
        <title>Evolutionary Origins and Diversification of the Mycorrhizal Mutualists.</title>
        <authorList>
            <consortium name="DOE Joint Genome Institute"/>
            <consortium name="Mycorrhizal Genomics Consortium"/>
            <person name="Kohler A."/>
            <person name="Kuo A."/>
            <person name="Nagy L.G."/>
            <person name="Floudas D."/>
            <person name="Copeland A."/>
            <person name="Barry K.W."/>
            <person name="Cichocki N."/>
            <person name="Veneault-Fourrey C."/>
            <person name="LaButti K."/>
            <person name="Lindquist E.A."/>
            <person name="Lipzen A."/>
            <person name="Lundell T."/>
            <person name="Morin E."/>
            <person name="Murat C."/>
            <person name="Riley R."/>
            <person name="Ohm R."/>
            <person name="Sun H."/>
            <person name="Tunlid A."/>
            <person name="Henrissat B."/>
            <person name="Grigoriev I.V."/>
            <person name="Hibbett D.S."/>
            <person name="Martin F."/>
        </authorList>
    </citation>
    <scope>NUCLEOTIDE SEQUENCE [LARGE SCALE GENOMIC DNA]</scope>
    <source>
        <strain evidence="3">Marx 270</strain>
    </source>
</reference>
<dbReference type="EMBL" id="KN831953">
    <property type="protein sequence ID" value="KIO10047.1"/>
    <property type="molecule type" value="Genomic_DNA"/>
</dbReference>
<dbReference type="AlphaFoldDB" id="A0A0C3KKA9"/>
<protein>
    <submittedName>
        <fullName evidence="2">Uncharacterized protein</fullName>
    </submittedName>
</protein>
<reference evidence="2 3" key="1">
    <citation type="submission" date="2014-04" db="EMBL/GenBank/DDBJ databases">
        <authorList>
            <consortium name="DOE Joint Genome Institute"/>
            <person name="Kuo A."/>
            <person name="Kohler A."/>
            <person name="Costa M.D."/>
            <person name="Nagy L.G."/>
            <person name="Floudas D."/>
            <person name="Copeland A."/>
            <person name="Barry K.W."/>
            <person name="Cichocki N."/>
            <person name="Veneault-Fourrey C."/>
            <person name="LaButti K."/>
            <person name="Lindquist E.A."/>
            <person name="Lipzen A."/>
            <person name="Lundell T."/>
            <person name="Morin E."/>
            <person name="Murat C."/>
            <person name="Sun H."/>
            <person name="Tunlid A."/>
            <person name="Henrissat B."/>
            <person name="Grigoriev I.V."/>
            <person name="Hibbett D.S."/>
            <person name="Martin F."/>
            <person name="Nordberg H.P."/>
            <person name="Cantor M.N."/>
            <person name="Hua S.X."/>
        </authorList>
    </citation>
    <scope>NUCLEOTIDE SEQUENCE [LARGE SCALE GENOMIC DNA]</scope>
    <source>
        <strain evidence="2 3">Marx 270</strain>
    </source>
</reference>